<accession>L8X049</accession>
<reference evidence="1 2" key="1">
    <citation type="journal article" date="2013" name="Nat. Commun.">
        <title>The evolution and pathogenic mechanisms of the rice sheath blight pathogen.</title>
        <authorList>
            <person name="Zheng A."/>
            <person name="Lin R."/>
            <person name="Xu L."/>
            <person name="Qin P."/>
            <person name="Tang C."/>
            <person name="Ai P."/>
            <person name="Zhang D."/>
            <person name="Liu Y."/>
            <person name="Sun Z."/>
            <person name="Feng H."/>
            <person name="Wang Y."/>
            <person name="Chen Y."/>
            <person name="Liang X."/>
            <person name="Fu R."/>
            <person name="Li Q."/>
            <person name="Zhang J."/>
            <person name="Yu X."/>
            <person name="Xie Z."/>
            <person name="Ding L."/>
            <person name="Guan P."/>
            <person name="Tang J."/>
            <person name="Liang Y."/>
            <person name="Wang S."/>
            <person name="Deng Q."/>
            <person name="Li S."/>
            <person name="Zhu J."/>
            <person name="Wang L."/>
            <person name="Liu H."/>
            <person name="Li P."/>
        </authorList>
    </citation>
    <scope>NUCLEOTIDE SEQUENCE [LARGE SCALE GENOMIC DNA]</scope>
    <source>
        <strain evidence="2">AG-1 IA</strain>
    </source>
</reference>
<dbReference type="AlphaFoldDB" id="L8X049"/>
<name>L8X049_THACA</name>
<dbReference type="EMBL" id="AFRT01000525">
    <property type="protein sequence ID" value="ELU43605.1"/>
    <property type="molecule type" value="Genomic_DNA"/>
</dbReference>
<proteinExistence type="predicted"/>
<gene>
    <name evidence="1" type="ORF">AG1IA_02377</name>
</gene>
<evidence type="ECO:0000313" key="1">
    <source>
        <dbReference type="EMBL" id="ELU43605.1"/>
    </source>
</evidence>
<dbReference type="Proteomes" id="UP000011668">
    <property type="component" value="Unassembled WGS sequence"/>
</dbReference>
<comment type="caution">
    <text evidence="1">The sequence shown here is derived from an EMBL/GenBank/DDBJ whole genome shotgun (WGS) entry which is preliminary data.</text>
</comment>
<keyword evidence="2" id="KW-1185">Reference proteome</keyword>
<sequence length="76" mass="8904">MVLKDLGRLTHKTRHLYSGVRTGIQTRVRRLPMPLSGEVVQGIVRQYLIALRRPIRFPLAYSNINLGKLRWCEYIN</sequence>
<organism evidence="1 2">
    <name type="scientific">Thanatephorus cucumeris (strain AG1-IA)</name>
    <name type="common">Rice sheath blight fungus</name>
    <name type="synonym">Rhizoctonia solani</name>
    <dbReference type="NCBI Taxonomy" id="983506"/>
    <lineage>
        <taxon>Eukaryota</taxon>
        <taxon>Fungi</taxon>
        <taxon>Dikarya</taxon>
        <taxon>Basidiomycota</taxon>
        <taxon>Agaricomycotina</taxon>
        <taxon>Agaricomycetes</taxon>
        <taxon>Cantharellales</taxon>
        <taxon>Ceratobasidiaceae</taxon>
        <taxon>Rhizoctonia</taxon>
        <taxon>Rhizoctonia solani AG-1</taxon>
    </lineage>
</organism>
<protein>
    <submittedName>
        <fullName evidence="1">Uncharacterized protein</fullName>
    </submittedName>
</protein>
<dbReference type="HOGENOM" id="CLU_2656150_0_0_1"/>
<evidence type="ECO:0000313" key="2">
    <source>
        <dbReference type="Proteomes" id="UP000011668"/>
    </source>
</evidence>